<feature type="region of interest" description="Disordered" evidence="1">
    <location>
        <begin position="116"/>
        <end position="145"/>
    </location>
</feature>
<proteinExistence type="predicted"/>
<dbReference type="InterPro" id="IPR005358">
    <property type="entry name" value="Puta_zinc/iron-chelating_dom"/>
</dbReference>
<dbReference type="PANTHER" id="PTHR35866:SF2">
    <property type="entry name" value="YKGJ FAMILY CYSTEINE CLUSTER PROTEIN"/>
    <property type="match status" value="1"/>
</dbReference>
<evidence type="ECO:0000313" key="2">
    <source>
        <dbReference type="EMBL" id="AKB65521.1"/>
    </source>
</evidence>
<evidence type="ECO:0008006" key="4">
    <source>
        <dbReference type="Google" id="ProtNLM"/>
    </source>
</evidence>
<evidence type="ECO:0000256" key="1">
    <source>
        <dbReference type="SAM" id="MobiDB-lite"/>
    </source>
</evidence>
<name>A0A0E3LUM3_METMZ</name>
<gene>
    <name evidence="2" type="ORF">MSMAS_2325</name>
</gene>
<accession>A0A0E3LUM3</accession>
<reference evidence="2 3" key="1">
    <citation type="submission" date="2014-07" db="EMBL/GenBank/DDBJ databases">
        <title>Methanogenic archaea and the global carbon cycle.</title>
        <authorList>
            <person name="Henriksen J.R."/>
            <person name="Luke J."/>
            <person name="Reinhart S."/>
            <person name="Benedict M.N."/>
            <person name="Youngblut N.D."/>
            <person name="Metcalf M.E."/>
            <person name="Whitaker R.J."/>
            <person name="Metcalf W.W."/>
        </authorList>
    </citation>
    <scope>NUCLEOTIDE SEQUENCE [LARGE SCALE GENOMIC DNA]</scope>
    <source>
        <strain evidence="2 3">S-6</strain>
    </source>
</reference>
<dbReference type="Pfam" id="PF03692">
    <property type="entry name" value="CxxCxxCC"/>
    <property type="match status" value="1"/>
</dbReference>
<dbReference type="KEGG" id="mmj:MSMAS_2325"/>
<dbReference type="EMBL" id="CP009512">
    <property type="protein sequence ID" value="AKB65521.1"/>
    <property type="molecule type" value="Genomic_DNA"/>
</dbReference>
<dbReference type="STRING" id="213585.MSMAS_2325"/>
<sequence length="288" mass="32850">MTVICVNLMYLQDRSPYMENSGSSNDRNSGKTEYQLTLIDALKKEIEIARRLDPEKLAAEIKKTGFSCQNCGKCCKRAFGDNRVVLTPQEIEKIQKYTDLSKLEVAGPLIPDISCPEEAGEGEEDRVAENSSIMPEIDEKKTSEPFRTPELLKEDIDPDGNIHAYGWMLRRKRNGDCVFLEKDTNRCRIYPVRPMLCSTYPFYIEGLKLYTCECEGLGVHISAEESRKLAGSLLSRYVSELEDTLAMYEKYEDFERTEKGHEIAKNNLEKGTCIYIVHDSRGITKIID</sequence>
<organism evidence="2 3">
    <name type="scientific">Methanosarcina mazei S-6</name>
    <dbReference type="NCBI Taxonomy" id="213585"/>
    <lineage>
        <taxon>Archaea</taxon>
        <taxon>Methanobacteriati</taxon>
        <taxon>Methanobacteriota</taxon>
        <taxon>Stenosarchaea group</taxon>
        <taxon>Methanomicrobia</taxon>
        <taxon>Methanosarcinales</taxon>
        <taxon>Methanosarcinaceae</taxon>
        <taxon>Methanosarcina</taxon>
    </lineage>
</organism>
<dbReference type="PANTHER" id="PTHR35866">
    <property type="entry name" value="PUTATIVE-RELATED"/>
    <property type="match status" value="1"/>
</dbReference>
<dbReference type="PATRIC" id="fig|213585.10.peg.2952"/>
<dbReference type="AlphaFoldDB" id="A0A0E3LUM3"/>
<dbReference type="HOGENOM" id="CLU_074745_0_0_2"/>
<evidence type="ECO:0000313" key="3">
    <source>
        <dbReference type="Proteomes" id="UP000033097"/>
    </source>
</evidence>
<dbReference type="Proteomes" id="UP000033097">
    <property type="component" value="Chromosome"/>
</dbReference>
<protein>
    <recommendedName>
        <fullName evidence="4">Fe-S-cluster oxidoreductase</fullName>
    </recommendedName>
</protein>